<dbReference type="SUPFAM" id="SSF53822">
    <property type="entry name" value="Periplasmic binding protein-like I"/>
    <property type="match status" value="1"/>
</dbReference>
<dbReference type="CDD" id="cd01392">
    <property type="entry name" value="HTH_LacI"/>
    <property type="match status" value="1"/>
</dbReference>
<reference evidence="5 6" key="1">
    <citation type="submission" date="2020-07" db="EMBL/GenBank/DDBJ databases">
        <title>isolation of Luteimonas sp. SJ-16.</title>
        <authorList>
            <person name="Huang X.-X."/>
            <person name="Xu L."/>
            <person name="Sun J.-Q."/>
        </authorList>
    </citation>
    <scope>NUCLEOTIDE SEQUENCE [LARGE SCALE GENOMIC DNA]</scope>
    <source>
        <strain evidence="5 6">SJ-16</strain>
    </source>
</reference>
<keyword evidence="3" id="KW-0804">Transcription</keyword>
<evidence type="ECO:0000259" key="4">
    <source>
        <dbReference type="PROSITE" id="PS50932"/>
    </source>
</evidence>
<dbReference type="SUPFAM" id="SSF47413">
    <property type="entry name" value="lambda repressor-like DNA-binding domains"/>
    <property type="match status" value="1"/>
</dbReference>
<keyword evidence="6" id="KW-1185">Reference proteome</keyword>
<dbReference type="EMBL" id="JACCJZ010000015">
    <property type="protein sequence ID" value="NYZ62717.1"/>
    <property type="molecule type" value="Genomic_DNA"/>
</dbReference>
<evidence type="ECO:0000313" key="5">
    <source>
        <dbReference type="EMBL" id="NYZ62717.1"/>
    </source>
</evidence>
<evidence type="ECO:0000313" key="6">
    <source>
        <dbReference type="Proteomes" id="UP000589896"/>
    </source>
</evidence>
<dbReference type="Pfam" id="PF13377">
    <property type="entry name" value="Peripla_BP_3"/>
    <property type="match status" value="1"/>
</dbReference>
<dbReference type="Gene3D" id="1.10.260.40">
    <property type="entry name" value="lambda repressor-like DNA-binding domains"/>
    <property type="match status" value="1"/>
</dbReference>
<dbReference type="RefSeq" id="WP_180544949.1">
    <property type="nucleotide sequence ID" value="NZ_JACCJZ010000015.1"/>
</dbReference>
<dbReference type="PANTHER" id="PTHR30146">
    <property type="entry name" value="LACI-RELATED TRANSCRIPTIONAL REPRESSOR"/>
    <property type="match status" value="1"/>
</dbReference>
<dbReference type="InterPro" id="IPR046335">
    <property type="entry name" value="LacI/GalR-like_sensor"/>
</dbReference>
<dbReference type="Proteomes" id="UP000589896">
    <property type="component" value="Unassembled WGS sequence"/>
</dbReference>
<dbReference type="PROSITE" id="PS50932">
    <property type="entry name" value="HTH_LACI_2"/>
    <property type="match status" value="1"/>
</dbReference>
<dbReference type="PANTHER" id="PTHR30146:SF120">
    <property type="entry name" value="ALANINE RACEMASE"/>
    <property type="match status" value="1"/>
</dbReference>
<dbReference type="AlphaFoldDB" id="A0A7Z0QRW0"/>
<keyword evidence="1" id="KW-0805">Transcription regulation</keyword>
<dbReference type="SMART" id="SM00354">
    <property type="entry name" value="HTH_LACI"/>
    <property type="match status" value="1"/>
</dbReference>
<comment type="caution">
    <text evidence="5">The sequence shown here is derived from an EMBL/GenBank/DDBJ whole genome shotgun (WGS) entry which is preliminary data.</text>
</comment>
<keyword evidence="2 5" id="KW-0238">DNA-binding</keyword>
<dbReference type="Gene3D" id="3.40.50.2300">
    <property type="match status" value="2"/>
</dbReference>
<protein>
    <submittedName>
        <fullName evidence="5">LacI family DNA-binding transcriptional regulator</fullName>
    </submittedName>
</protein>
<dbReference type="CDD" id="cd06295">
    <property type="entry name" value="PBP1_CelR"/>
    <property type="match status" value="1"/>
</dbReference>
<dbReference type="Pfam" id="PF00356">
    <property type="entry name" value="LacI"/>
    <property type="match status" value="1"/>
</dbReference>
<evidence type="ECO:0000256" key="2">
    <source>
        <dbReference type="ARBA" id="ARBA00023125"/>
    </source>
</evidence>
<gene>
    <name evidence="5" type="ORF">H0E82_08055</name>
</gene>
<dbReference type="GO" id="GO:0000976">
    <property type="term" value="F:transcription cis-regulatory region binding"/>
    <property type="evidence" value="ECO:0007669"/>
    <property type="project" value="TreeGrafter"/>
</dbReference>
<accession>A0A7Z0QRW0</accession>
<organism evidence="5 6">
    <name type="scientific">Luteimonas deserti</name>
    <dbReference type="NCBI Taxonomy" id="2752306"/>
    <lineage>
        <taxon>Bacteria</taxon>
        <taxon>Pseudomonadati</taxon>
        <taxon>Pseudomonadota</taxon>
        <taxon>Gammaproteobacteria</taxon>
        <taxon>Lysobacterales</taxon>
        <taxon>Lysobacteraceae</taxon>
        <taxon>Luteimonas</taxon>
    </lineage>
</organism>
<dbReference type="InterPro" id="IPR010982">
    <property type="entry name" value="Lambda_DNA-bd_dom_sf"/>
</dbReference>
<sequence>MTIKGKPTSLDIAHRAGVSQPTVSRALRGHPSVNPETRDRILAIARELNYKVDKNASNLRRQQSGTLALLLFEDPTTDQSHINPFFLPMLGSITRACARHGQDLLISFQQLSDDWHADYGDSHKADGLILLGYGDYLAYQGKLRTLVEQGTQFVRWGAVLPDQPGISIGCDNANGGALVGEHLAGIGCRRIAFLGDASSRYPEFLDRYRGCEAALSAHGLAMDPRLQVDAESAEGSGHAAATELLRRGHPFDAVFAASDLIAIGAMQAFSAAGLRIPDDVAVVGFDDIPAARMTTPALTTVVQDTLTAGELLVDTLMHLVHGEPAESLRLPTTLVVRDSTAKARAG</sequence>
<dbReference type="InterPro" id="IPR028082">
    <property type="entry name" value="Peripla_BP_I"/>
</dbReference>
<dbReference type="InterPro" id="IPR000843">
    <property type="entry name" value="HTH_LacI"/>
</dbReference>
<proteinExistence type="predicted"/>
<evidence type="ECO:0000256" key="1">
    <source>
        <dbReference type="ARBA" id="ARBA00023015"/>
    </source>
</evidence>
<evidence type="ECO:0000256" key="3">
    <source>
        <dbReference type="ARBA" id="ARBA00023163"/>
    </source>
</evidence>
<name>A0A7Z0QRW0_9GAMM</name>
<feature type="domain" description="HTH lacI-type" evidence="4">
    <location>
        <begin position="7"/>
        <end position="61"/>
    </location>
</feature>
<dbReference type="GO" id="GO:0003700">
    <property type="term" value="F:DNA-binding transcription factor activity"/>
    <property type="evidence" value="ECO:0007669"/>
    <property type="project" value="TreeGrafter"/>
</dbReference>